<proteinExistence type="inferred from homology"/>
<organism evidence="7 8">
    <name type="scientific">Trichomonascus ciferrii</name>
    <dbReference type="NCBI Taxonomy" id="44093"/>
    <lineage>
        <taxon>Eukaryota</taxon>
        <taxon>Fungi</taxon>
        <taxon>Dikarya</taxon>
        <taxon>Ascomycota</taxon>
        <taxon>Saccharomycotina</taxon>
        <taxon>Dipodascomycetes</taxon>
        <taxon>Dipodascales</taxon>
        <taxon>Trichomonascaceae</taxon>
        <taxon>Trichomonascus</taxon>
        <taxon>Trichomonascus ciferrii complex</taxon>
    </lineage>
</organism>
<dbReference type="Gene3D" id="1.25.10.10">
    <property type="entry name" value="Leucine-rich Repeat Variant"/>
    <property type="match status" value="1"/>
</dbReference>
<dbReference type="SMART" id="SM00320">
    <property type="entry name" value="WD40"/>
    <property type="match status" value="4"/>
</dbReference>
<dbReference type="InterPro" id="IPR036322">
    <property type="entry name" value="WD40_repeat_dom_sf"/>
</dbReference>
<dbReference type="InterPro" id="IPR016024">
    <property type="entry name" value="ARM-type_fold"/>
</dbReference>
<evidence type="ECO:0000256" key="3">
    <source>
        <dbReference type="ARBA" id="ARBA00022737"/>
    </source>
</evidence>
<keyword evidence="3" id="KW-0677">Repeat</keyword>
<sequence length="1388" mass="156059">MKEGPTVAGSVPKDRESLLSTRLPDSTLPQPQYQRELMTSDEEEEVPEFGTAQEIRDLYDVEESEIVRDQTKDALYNTAIRHGFAAEYQSEQYMNFLAERHETSGNPKPRDSDRMVTEWRIKDRQRTVIAAIVLCLNIGVDPPDVIKTRPCAKLEAWIDPMAINDPKKSIDQIGKQLQSQYELLSTRTKYKQSLDPNVEDIKKFCQNLRKSARDERILFHYNGHGVPRPTASGEIWVFNRGYTQYIPVSIYDLQTWLGAPCIYACDCHGAGHIVNNFQRFIEKRKRDESQENGHREGTYSAEAYENCILLAACRADEVLPMHPDLPADLFTCCITSPIEIAVRWFVMQSPLKIDYDNLKIPGRISDRRTPLGELNWIFTAITDTIAWYSMDGALFKRLFRQDLVVAAMFRNFLLAERIMRVHNCHPVSLPALPETHSHPMWDAWDMAVHHCLVQLPLLHAAERGEKPYTYKHTHFFEQQLTAFEYWLKYKSDDLDKPPEQLPVLLQVLLSQLHRLRALILLSKYLDLGPKAVHLALSIGIFPYVLKLLQSPAPELKPVLVFIWARIMAVDSSSVQAELVKENGYAYFIHILVPQEGHATNNYNVCEHLAMCAFVISLFVKGYRQGQKLCTNTELFRACLTHITEPESPLLRQWACLCLSQLWNNNQDAKLLAIREDAIEKVAELLEDPVPEVRTSCIVALTTFLGTGESRNVTDDTKQREISIATSILTMTNDASCLVRKEVIVFFSRFIKQYLNCFLVAAFTTMEEEVAQLRNPNDMDSIRTDSPAYGTVFASVWKILLVLSEDPYPEISDYASDVVDYVMGELKESMLSDEVNKLESYLLRYCTSSADDQNRSTFSSSLAKVSSSSLNGQYLNGSAIASGTSTPLPQSRPNGTTGRSASIGAQEDHSPNPSTSTESRFASTLRRTVSFAASLKNYALGAPSDHNEDKSAGSLGHNGSFNHGRLSFGESVTTVPYGSGKKPHAARGPPRTQAEPIELPLCSGFFEWSCEYFQEPQMSPSEGDEPGSERYVERMWKKGRNERIIAETQVQKDLAARGTWNTQIGFLNNVTQPTKLVYAQFEPHLVAVDDRDGVTVWDWTESTKLNRFCNGNPVKTRITEAKFLNEDDHPMLLTGSSEGVVRLYRHYQSPKDIELACSWRVLSDLVSANKSSGLIAEWQQSRGSLLVGGDVRVIKLWDATREVCISDIPARSGSPVTSLTSDQLSGNIIVAGFGNGALRVYDRRLEPRESLVRTWKKHDSWVVKAHMQRGGSRELVSGSTNGQVHLWDIRASEPVVSFQSFHGRGMNNVMRAMDVHEHAPVIATSSHSVGIFTTNGVKVSTVRSPASTMLSNNRNIHVSALGFHPHRMGLAVNNGHDAHISVFEATKRP</sequence>
<protein>
    <recommendedName>
        <fullName evidence="6">Raptor N-terminal CASPase-like domain-containing protein</fullName>
    </recommendedName>
</protein>
<dbReference type="GO" id="GO:0071230">
    <property type="term" value="P:cellular response to amino acid stimulus"/>
    <property type="evidence" value="ECO:0007669"/>
    <property type="project" value="TreeGrafter"/>
</dbReference>
<dbReference type="GO" id="GO:0031931">
    <property type="term" value="C:TORC1 complex"/>
    <property type="evidence" value="ECO:0007669"/>
    <property type="project" value="InterPro"/>
</dbReference>
<dbReference type="PROSITE" id="PS00678">
    <property type="entry name" value="WD_REPEATS_1"/>
    <property type="match status" value="1"/>
</dbReference>
<dbReference type="SUPFAM" id="SSF48371">
    <property type="entry name" value="ARM repeat"/>
    <property type="match status" value="1"/>
</dbReference>
<feature type="compositionally biased region" description="Polar residues" evidence="5">
    <location>
        <begin position="18"/>
        <end position="33"/>
    </location>
</feature>
<feature type="compositionally biased region" description="Polar residues" evidence="5">
    <location>
        <begin position="910"/>
        <end position="921"/>
    </location>
</feature>
<dbReference type="GO" id="GO:0010506">
    <property type="term" value="P:regulation of autophagy"/>
    <property type="evidence" value="ECO:0007669"/>
    <property type="project" value="TreeGrafter"/>
</dbReference>
<dbReference type="InterPro" id="IPR004083">
    <property type="entry name" value="Raptor"/>
</dbReference>
<dbReference type="VEuPathDB" id="FungiDB:TRICI_004627"/>
<feature type="repeat" description="WD" evidence="4">
    <location>
        <begin position="1274"/>
        <end position="1296"/>
    </location>
</feature>
<name>A0A642V0H2_9ASCO</name>
<dbReference type="GO" id="GO:0030674">
    <property type="term" value="F:protein-macromolecule adaptor activity"/>
    <property type="evidence" value="ECO:0007669"/>
    <property type="project" value="TreeGrafter"/>
</dbReference>
<comment type="similarity">
    <text evidence="1">Belongs to the WD repeat RAPTOR family.</text>
</comment>
<comment type="caution">
    <text evidence="7">The sequence shown here is derived from an EMBL/GenBank/DDBJ whole genome shotgun (WGS) entry which is preliminary data.</text>
</comment>
<dbReference type="Gene3D" id="2.130.10.10">
    <property type="entry name" value="YVTN repeat-like/Quinoprotein amine dehydrogenase"/>
    <property type="match status" value="1"/>
</dbReference>
<evidence type="ECO:0000313" key="8">
    <source>
        <dbReference type="Proteomes" id="UP000761534"/>
    </source>
</evidence>
<evidence type="ECO:0000256" key="2">
    <source>
        <dbReference type="ARBA" id="ARBA00022574"/>
    </source>
</evidence>
<gene>
    <name evidence="7" type="ORF">TRICI_004627</name>
</gene>
<dbReference type="InterPro" id="IPR001680">
    <property type="entry name" value="WD40_rpt"/>
</dbReference>
<dbReference type="InterPro" id="IPR029347">
    <property type="entry name" value="Raptor_N"/>
</dbReference>
<dbReference type="EMBL" id="SWFS01000349">
    <property type="protein sequence ID" value="KAA8909123.1"/>
    <property type="molecule type" value="Genomic_DNA"/>
</dbReference>
<evidence type="ECO:0000256" key="4">
    <source>
        <dbReference type="PROSITE-ProRule" id="PRU00221"/>
    </source>
</evidence>
<feature type="region of interest" description="Disordered" evidence="5">
    <location>
        <begin position="971"/>
        <end position="993"/>
    </location>
</feature>
<dbReference type="PANTHER" id="PTHR12848">
    <property type="entry name" value="REGULATORY-ASSOCIATED PROTEIN OF MTOR"/>
    <property type="match status" value="1"/>
</dbReference>
<feature type="region of interest" description="Disordered" evidence="5">
    <location>
        <begin position="878"/>
        <end position="921"/>
    </location>
</feature>
<evidence type="ECO:0000256" key="5">
    <source>
        <dbReference type="SAM" id="MobiDB-lite"/>
    </source>
</evidence>
<accession>A0A642V0H2</accession>
<dbReference type="InterPro" id="IPR011989">
    <property type="entry name" value="ARM-like"/>
</dbReference>
<feature type="region of interest" description="Disordered" evidence="5">
    <location>
        <begin position="1"/>
        <end position="48"/>
    </location>
</feature>
<dbReference type="Proteomes" id="UP000761534">
    <property type="component" value="Unassembled WGS sequence"/>
</dbReference>
<dbReference type="SUPFAM" id="SSF50978">
    <property type="entry name" value="WD40 repeat-like"/>
    <property type="match status" value="1"/>
</dbReference>
<dbReference type="PANTHER" id="PTHR12848:SF16">
    <property type="entry name" value="REGULATORY-ASSOCIATED PROTEIN OF MTOR"/>
    <property type="match status" value="1"/>
</dbReference>
<dbReference type="SMART" id="SM01302">
    <property type="entry name" value="Raptor_N"/>
    <property type="match status" value="1"/>
</dbReference>
<evidence type="ECO:0000259" key="6">
    <source>
        <dbReference type="SMART" id="SM01302"/>
    </source>
</evidence>
<dbReference type="GO" id="GO:0005737">
    <property type="term" value="C:cytoplasm"/>
    <property type="evidence" value="ECO:0007669"/>
    <property type="project" value="TreeGrafter"/>
</dbReference>
<reference evidence="7" key="1">
    <citation type="journal article" date="2019" name="G3 (Bethesda)">
        <title>Genome Assemblies of Two Rare Opportunistic Yeast Pathogens: Diutina rugosa (syn. Candida rugosa) and Trichomonascus ciferrii (syn. Candida ciferrii).</title>
        <authorList>
            <person name="Mixao V."/>
            <person name="Saus E."/>
            <person name="Hansen A.P."/>
            <person name="Lass-Florl C."/>
            <person name="Gabaldon T."/>
        </authorList>
    </citation>
    <scope>NUCLEOTIDE SEQUENCE</scope>
    <source>
        <strain evidence="7">CBS 4856</strain>
    </source>
</reference>
<keyword evidence="8" id="KW-1185">Reference proteome</keyword>
<feature type="compositionally biased region" description="Polar residues" evidence="5">
    <location>
        <begin position="878"/>
        <end position="899"/>
    </location>
</feature>
<evidence type="ECO:0000256" key="1">
    <source>
        <dbReference type="ARBA" id="ARBA00009257"/>
    </source>
</evidence>
<dbReference type="Pfam" id="PF14538">
    <property type="entry name" value="Raptor_N"/>
    <property type="match status" value="1"/>
</dbReference>
<dbReference type="GO" id="GO:0031929">
    <property type="term" value="P:TOR signaling"/>
    <property type="evidence" value="ECO:0007669"/>
    <property type="project" value="InterPro"/>
</dbReference>
<dbReference type="PRINTS" id="PR01547">
    <property type="entry name" value="YEAST176DUF"/>
</dbReference>
<keyword evidence="2 4" id="KW-0853">WD repeat</keyword>
<dbReference type="InterPro" id="IPR015943">
    <property type="entry name" value="WD40/YVTN_repeat-like_dom_sf"/>
</dbReference>
<dbReference type="PROSITE" id="PS50082">
    <property type="entry name" value="WD_REPEATS_2"/>
    <property type="match status" value="1"/>
</dbReference>
<dbReference type="GO" id="GO:0009267">
    <property type="term" value="P:cellular response to starvation"/>
    <property type="evidence" value="ECO:0007669"/>
    <property type="project" value="TreeGrafter"/>
</dbReference>
<dbReference type="OrthoDB" id="10262360at2759"/>
<evidence type="ECO:0000313" key="7">
    <source>
        <dbReference type="EMBL" id="KAA8909123.1"/>
    </source>
</evidence>
<dbReference type="InterPro" id="IPR019775">
    <property type="entry name" value="WD40_repeat_CS"/>
</dbReference>
<dbReference type="GO" id="GO:0030307">
    <property type="term" value="P:positive regulation of cell growth"/>
    <property type="evidence" value="ECO:0007669"/>
    <property type="project" value="TreeGrafter"/>
</dbReference>
<feature type="domain" description="Raptor N-terminal CASPase-like" evidence="6">
    <location>
        <begin position="124"/>
        <end position="278"/>
    </location>
</feature>